<gene>
    <name evidence="1" type="ORF">D7D94_11400</name>
</gene>
<dbReference type="PIRSF" id="PIRSF001439">
    <property type="entry name" value="CryM"/>
    <property type="match status" value="1"/>
</dbReference>
<dbReference type="InterPro" id="IPR023401">
    <property type="entry name" value="ODC_N"/>
</dbReference>
<keyword evidence="2" id="KW-1185">Reference proteome</keyword>
<dbReference type="GO" id="GO:0005737">
    <property type="term" value="C:cytoplasm"/>
    <property type="evidence" value="ECO:0007669"/>
    <property type="project" value="TreeGrafter"/>
</dbReference>
<accession>A0A6I6DT87</accession>
<evidence type="ECO:0000313" key="2">
    <source>
        <dbReference type="Proteomes" id="UP000422989"/>
    </source>
</evidence>
<dbReference type="Proteomes" id="UP000422989">
    <property type="component" value="Chromosome"/>
</dbReference>
<dbReference type="InterPro" id="IPR003462">
    <property type="entry name" value="ODC_Mu_crystall"/>
</dbReference>
<dbReference type="PANTHER" id="PTHR13812:SF19">
    <property type="entry name" value="KETIMINE REDUCTASE MU-CRYSTALLIN"/>
    <property type="match status" value="1"/>
</dbReference>
<name>A0A6I6DT87_9MICO</name>
<dbReference type="SUPFAM" id="SSF51735">
    <property type="entry name" value="NAD(P)-binding Rossmann-fold domains"/>
    <property type="match status" value="1"/>
</dbReference>
<dbReference type="Pfam" id="PF02423">
    <property type="entry name" value="OCD_Mu_crystall"/>
    <property type="match status" value="1"/>
</dbReference>
<organism evidence="1 2">
    <name type="scientific">Microbacterium oryzae</name>
    <dbReference type="NCBI Taxonomy" id="743009"/>
    <lineage>
        <taxon>Bacteria</taxon>
        <taxon>Bacillati</taxon>
        <taxon>Actinomycetota</taxon>
        <taxon>Actinomycetes</taxon>
        <taxon>Micrococcales</taxon>
        <taxon>Microbacteriaceae</taxon>
        <taxon>Microbacterium</taxon>
    </lineage>
</organism>
<protein>
    <submittedName>
        <fullName evidence="1">Ornithine cyclodeaminase family protein</fullName>
    </submittedName>
</protein>
<dbReference type="InterPro" id="IPR036291">
    <property type="entry name" value="NAD(P)-bd_dom_sf"/>
</dbReference>
<dbReference type="EMBL" id="CP032550">
    <property type="protein sequence ID" value="QGU28212.1"/>
    <property type="molecule type" value="Genomic_DNA"/>
</dbReference>
<dbReference type="RefSeq" id="WP_156242724.1">
    <property type="nucleotide sequence ID" value="NZ_BAAAZL010000004.1"/>
</dbReference>
<dbReference type="OrthoDB" id="4311033at2"/>
<reference evidence="1 2" key="1">
    <citation type="submission" date="2018-09" db="EMBL/GenBank/DDBJ databases">
        <title>Whole genome sequencing of Microbacterium oryzae strain MB-10T.</title>
        <authorList>
            <person name="Das S.K."/>
        </authorList>
    </citation>
    <scope>NUCLEOTIDE SEQUENCE [LARGE SCALE GENOMIC DNA]</scope>
    <source>
        <strain evidence="1 2">MB-10</strain>
    </source>
</reference>
<dbReference type="AlphaFoldDB" id="A0A6I6DT87"/>
<proteinExistence type="predicted"/>
<sequence>MSVPVIDAAAIASALTRADAVAAIEEALRAGQDVEADTPRLFRQLEAGEFLLMPAESPAHAGVKVATVAPGNPARGLPKIHAWYLLFDAQTLQPAALLEGTFLTILRTPAVTAAAIRALLRAHPSSARERIDRLLVMGTGPQAEAHVRTLADILPVGRVDVVGRNAERAAALADRLAADGIAARPSSREATREADVVVTATSSSEPVLDLADVSPDAVVAAIGAHGPGHRELGADLVRAADLVVEARSSAFRESGNLLQARSVDGWKAGLQPVANLRELVGAGIERRAGRPAVYAGVGMSWEDLAIAEKIMRRLAPHRSGHSEEGAS</sequence>
<dbReference type="PANTHER" id="PTHR13812">
    <property type="entry name" value="KETIMINE REDUCTASE MU-CRYSTALLIN"/>
    <property type="match status" value="1"/>
</dbReference>
<dbReference type="Gene3D" id="3.40.50.720">
    <property type="entry name" value="NAD(P)-binding Rossmann-like Domain"/>
    <property type="match status" value="1"/>
</dbReference>
<dbReference type="KEGG" id="moj:D7D94_11400"/>
<evidence type="ECO:0000313" key="1">
    <source>
        <dbReference type="EMBL" id="QGU28212.1"/>
    </source>
</evidence>
<dbReference type="Gene3D" id="3.30.1780.10">
    <property type="entry name" value="ornithine cyclodeaminase, domain 1"/>
    <property type="match status" value="1"/>
</dbReference>